<dbReference type="EMBL" id="VLLI01000001">
    <property type="protein sequence ID" value="TWJ04670.1"/>
    <property type="molecule type" value="Genomic_DNA"/>
</dbReference>
<dbReference type="Proteomes" id="UP000317010">
    <property type="component" value="Unassembled WGS sequence"/>
</dbReference>
<evidence type="ECO:0000313" key="3">
    <source>
        <dbReference type="Proteomes" id="UP000317010"/>
    </source>
</evidence>
<evidence type="ECO:0000256" key="1">
    <source>
        <dbReference type="SAM" id="SignalP"/>
    </source>
</evidence>
<protein>
    <recommendedName>
        <fullName evidence="4">Surface antigen-like protein</fullName>
    </recommendedName>
</protein>
<dbReference type="OrthoDB" id="621220at2"/>
<dbReference type="Gene3D" id="2.40.160.50">
    <property type="entry name" value="membrane protein fhac: a member of the omp85/tpsb transporter family"/>
    <property type="match status" value="1"/>
</dbReference>
<sequence>MKFFYKISLYIITVFFALPVFAQVSNQVPVTIFPVVPNMPPVIDTTSKYVNGIKQQDISDVIARAFHKSRVAKLDSITSKPTISFVPAIGYTLVSKLALVVSGNAAFRTGPNARVSTIVLSSSITQRRQFTLPVQTSIWSKDNKYNFVGDYRFFRYPQSTFGLGSGSNIKDEDPMDYSYVQFYETVLRHITGDIYAGAGYIIDDHWNVTDKGNMDGTVSDYSTYGKMAHSISSGFTLNALLDTRDNAINPFKGAFMTLQYRDNLTALGSTTGWQSLIVDVRKYFRFPAGSDNVLALWSYDWLTLTGRPPYIDLPSTQWDESSATGRGYIQGRFRGAQMVYVESEYRYKITEDGLIGGTFFINGQSLSAAPGTKLQAMQPGYGPGLRIKLNKVSNTNISIDYGFGRQGSNGLFIDVGEIF</sequence>
<evidence type="ECO:0000313" key="2">
    <source>
        <dbReference type="EMBL" id="TWJ04670.1"/>
    </source>
</evidence>
<proteinExistence type="predicted"/>
<organism evidence="2 3">
    <name type="scientific">Mucilaginibacter frigoritolerans</name>
    <dbReference type="NCBI Taxonomy" id="652788"/>
    <lineage>
        <taxon>Bacteria</taxon>
        <taxon>Pseudomonadati</taxon>
        <taxon>Bacteroidota</taxon>
        <taxon>Sphingobacteriia</taxon>
        <taxon>Sphingobacteriales</taxon>
        <taxon>Sphingobacteriaceae</taxon>
        <taxon>Mucilaginibacter</taxon>
    </lineage>
</organism>
<reference evidence="2 3" key="1">
    <citation type="submission" date="2019-07" db="EMBL/GenBank/DDBJ databases">
        <title>Genomic Encyclopedia of Archaeal and Bacterial Type Strains, Phase II (KMG-II): from individual species to whole genera.</title>
        <authorList>
            <person name="Goeker M."/>
        </authorList>
    </citation>
    <scope>NUCLEOTIDE SEQUENCE [LARGE SCALE GENOMIC DNA]</scope>
    <source>
        <strain evidence="2 3">ATCC BAA-1854</strain>
    </source>
</reference>
<name>A0A562UFS2_9SPHI</name>
<feature type="signal peptide" evidence="1">
    <location>
        <begin position="1"/>
        <end position="22"/>
    </location>
</feature>
<dbReference type="RefSeq" id="WP_144909075.1">
    <property type="nucleotide sequence ID" value="NZ_VLLI01000001.1"/>
</dbReference>
<keyword evidence="1" id="KW-0732">Signal</keyword>
<accession>A0A562UFS2</accession>
<dbReference type="AlphaFoldDB" id="A0A562UFS2"/>
<evidence type="ECO:0008006" key="4">
    <source>
        <dbReference type="Google" id="ProtNLM"/>
    </source>
</evidence>
<gene>
    <name evidence="2" type="ORF">JN11_00390</name>
</gene>
<keyword evidence="3" id="KW-1185">Reference proteome</keyword>
<feature type="chain" id="PRO_5021747522" description="Surface antigen-like protein" evidence="1">
    <location>
        <begin position="23"/>
        <end position="419"/>
    </location>
</feature>
<comment type="caution">
    <text evidence="2">The sequence shown here is derived from an EMBL/GenBank/DDBJ whole genome shotgun (WGS) entry which is preliminary data.</text>
</comment>